<dbReference type="EC" id="3.2.1.23" evidence="3 8"/>
<dbReference type="FunFam" id="3.20.20.80:FF:000040">
    <property type="entry name" value="Beta-galactosidase A"/>
    <property type="match status" value="1"/>
</dbReference>
<dbReference type="SMART" id="SM01029">
    <property type="entry name" value="BetaGal_dom2"/>
    <property type="match status" value="1"/>
</dbReference>
<dbReference type="Pfam" id="PF01301">
    <property type="entry name" value="Glyco_hydro_35"/>
    <property type="match status" value="1"/>
</dbReference>
<evidence type="ECO:0000313" key="12">
    <source>
        <dbReference type="EMBL" id="KAF2486709.1"/>
    </source>
</evidence>
<dbReference type="Proteomes" id="UP000799767">
    <property type="component" value="Unassembled WGS sequence"/>
</dbReference>
<evidence type="ECO:0000256" key="10">
    <source>
        <dbReference type="SAM" id="SignalP"/>
    </source>
</evidence>
<dbReference type="InterPro" id="IPR018954">
    <property type="entry name" value="Betagal_dom2"/>
</dbReference>
<dbReference type="GeneID" id="54479046"/>
<comment type="similarity">
    <text evidence="2 9">Belongs to the glycosyl hydrolase 35 family.</text>
</comment>
<feature type="chain" id="PRO_5025625098" description="Beta-galactosidase" evidence="10">
    <location>
        <begin position="22"/>
        <end position="1002"/>
    </location>
</feature>
<evidence type="ECO:0000256" key="4">
    <source>
        <dbReference type="ARBA" id="ARBA00022729"/>
    </source>
</evidence>
<reference evidence="12" key="1">
    <citation type="journal article" date="2020" name="Stud. Mycol.">
        <title>101 Dothideomycetes genomes: a test case for predicting lifestyles and emergence of pathogens.</title>
        <authorList>
            <person name="Haridas S."/>
            <person name="Albert R."/>
            <person name="Binder M."/>
            <person name="Bloem J."/>
            <person name="Labutti K."/>
            <person name="Salamov A."/>
            <person name="Andreopoulos B."/>
            <person name="Baker S."/>
            <person name="Barry K."/>
            <person name="Bills G."/>
            <person name="Bluhm B."/>
            <person name="Cannon C."/>
            <person name="Castanera R."/>
            <person name="Culley D."/>
            <person name="Daum C."/>
            <person name="Ezra D."/>
            <person name="Gonzalez J."/>
            <person name="Henrissat B."/>
            <person name="Kuo A."/>
            <person name="Liang C."/>
            <person name="Lipzen A."/>
            <person name="Lutzoni F."/>
            <person name="Magnuson J."/>
            <person name="Mondo S."/>
            <person name="Nolan M."/>
            <person name="Ohm R."/>
            <person name="Pangilinan J."/>
            <person name="Park H.-J."/>
            <person name="Ramirez L."/>
            <person name="Alfaro M."/>
            <person name="Sun H."/>
            <person name="Tritt A."/>
            <person name="Yoshinaga Y."/>
            <person name="Zwiers L.-H."/>
            <person name="Turgeon B."/>
            <person name="Goodwin S."/>
            <person name="Spatafora J."/>
            <person name="Crous P."/>
            <person name="Grigoriev I."/>
        </authorList>
    </citation>
    <scope>NUCLEOTIDE SEQUENCE</scope>
    <source>
        <strain evidence="12">CBS 113389</strain>
    </source>
</reference>
<dbReference type="InterPro" id="IPR037110">
    <property type="entry name" value="Betagal_dom2_sf"/>
</dbReference>
<dbReference type="EMBL" id="MU001632">
    <property type="protein sequence ID" value="KAF2486709.1"/>
    <property type="molecule type" value="Genomic_DNA"/>
</dbReference>
<proteinExistence type="inferred from homology"/>
<dbReference type="PRINTS" id="PR00742">
    <property type="entry name" value="GLHYDRLASE35"/>
</dbReference>
<name>A0A6A6Q3V2_9PEZI</name>
<dbReference type="GO" id="GO:0005975">
    <property type="term" value="P:carbohydrate metabolic process"/>
    <property type="evidence" value="ECO:0007669"/>
    <property type="project" value="InterPro"/>
</dbReference>
<keyword evidence="6" id="KW-0325">Glycoprotein</keyword>
<organism evidence="12 13">
    <name type="scientific">Neohortaea acidophila</name>
    <dbReference type="NCBI Taxonomy" id="245834"/>
    <lineage>
        <taxon>Eukaryota</taxon>
        <taxon>Fungi</taxon>
        <taxon>Dikarya</taxon>
        <taxon>Ascomycota</taxon>
        <taxon>Pezizomycotina</taxon>
        <taxon>Dothideomycetes</taxon>
        <taxon>Dothideomycetidae</taxon>
        <taxon>Mycosphaerellales</taxon>
        <taxon>Teratosphaeriaceae</taxon>
        <taxon>Neohortaea</taxon>
    </lineage>
</organism>
<keyword evidence="7 8" id="KW-0326">Glycosidase</keyword>
<evidence type="ECO:0000256" key="9">
    <source>
        <dbReference type="RuleBase" id="RU003679"/>
    </source>
</evidence>
<dbReference type="Pfam" id="PF13364">
    <property type="entry name" value="BetaGal_ABD2"/>
    <property type="match status" value="2"/>
</dbReference>
<dbReference type="Gene3D" id="2.60.390.10">
    <property type="entry name" value="Beta-galactosidase, domain 3"/>
    <property type="match status" value="1"/>
</dbReference>
<dbReference type="Pfam" id="PF13363">
    <property type="entry name" value="BetaGal_dom3"/>
    <property type="match status" value="1"/>
</dbReference>
<evidence type="ECO:0000256" key="2">
    <source>
        <dbReference type="ARBA" id="ARBA00009809"/>
    </source>
</evidence>
<evidence type="ECO:0000256" key="6">
    <source>
        <dbReference type="ARBA" id="ARBA00023180"/>
    </source>
</evidence>
<dbReference type="OrthoDB" id="1657402at2759"/>
<evidence type="ECO:0000256" key="7">
    <source>
        <dbReference type="ARBA" id="ARBA00023295"/>
    </source>
</evidence>
<dbReference type="Gene3D" id="2.102.20.10">
    <property type="entry name" value="Beta-galactosidase, domain 2"/>
    <property type="match status" value="1"/>
</dbReference>
<dbReference type="SUPFAM" id="SSF51011">
    <property type="entry name" value="Glycosyl hydrolase domain"/>
    <property type="match status" value="1"/>
</dbReference>
<dbReference type="InterPro" id="IPR025972">
    <property type="entry name" value="BetaGal_dom3"/>
</dbReference>
<protein>
    <recommendedName>
        <fullName evidence="3 8">Beta-galactosidase</fullName>
        <ecNumber evidence="3 8">3.2.1.23</ecNumber>
    </recommendedName>
</protein>
<evidence type="ECO:0000259" key="11">
    <source>
        <dbReference type="SMART" id="SM01029"/>
    </source>
</evidence>
<dbReference type="GO" id="GO:0004565">
    <property type="term" value="F:beta-galactosidase activity"/>
    <property type="evidence" value="ECO:0007669"/>
    <property type="project" value="UniProtKB-EC"/>
</dbReference>
<dbReference type="FunFam" id="2.60.120.260:FF:000065">
    <property type="entry name" value="Beta-galactosidase A"/>
    <property type="match status" value="1"/>
</dbReference>
<dbReference type="SUPFAM" id="SSF49785">
    <property type="entry name" value="Galactose-binding domain-like"/>
    <property type="match status" value="2"/>
</dbReference>
<dbReference type="InterPro" id="IPR031330">
    <property type="entry name" value="Gly_Hdrlase_35_cat"/>
</dbReference>
<dbReference type="InterPro" id="IPR001944">
    <property type="entry name" value="Glycoside_Hdrlase_35"/>
</dbReference>
<comment type="catalytic activity">
    <reaction evidence="1 8">
        <text>Hydrolysis of terminal non-reducing beta-D-galactose residues in beta-D-galactosides.</text>
        <dbReference type="EC" id="3.2.1.23"/>
    </reaction>
</comment>
<evidence type="ECO:0000256" key="3">
    <source>
        <dbReference type="ARBA" id="ARBA00012756"/>
    </source>
</evidence>
<dbReference type="PROSITE" id="PS01182">
    <property type="entry name" value="GLYCOSYL_HYDROL_F35"/>
    <property type="match status" value="1"/>
</dbReference>
<evidence type="ECO:0000256" key="8">
    <source>
        <dbReference type="RuleBase" id="RU000675"/>
    </source>
</evidence>
<dbReference type="Gene3D" id="2.60.120.260">
    <property type="entry name" value="Galactose-binding domain-like"/>
    <property type="match status" value="2"/>
</dbReference>
<dbReference type="InterPro" id="IPR019801">
    <property type="entry name" value="Glyco_hydro_35_CS"/>
</dbReference>
<dbReference type="SUPFAM" id="SSF51445">
    <property type="entry name" value="(Trans)glycosidases"/>
    <property type="match status" value="1"/>
</dbReference>
<sequence>MRLLRALLAGLCLNVAAHTAALRIKPYESEPLQDIVTWDQHTLMVHGERIIFYSGSFHPFRLPVPGLWLDVFQKIRSLGYTAVTFYTDWALLEGDPGTFLAEGIFSLQPFFDAATEAGIYLLARPGPYINAEVSGGGFPGWLQEVPGILRSTDPAYLNATQLYAQSIGKIFANAQITNGGPIILMQPENEYYDCLPSVKPCPNSTYMGFVEKQFREAGVTVPYIDNDDNDGNFRPGTPAAVDIYGIDSYPLGFDCGNPYQWPANGLQTDLTSTHLEWSPLTPFAFVEFQGGSFDPWGGYGWQNCLELTGYEFERVFYTNNFASAIGIFNLYMTYGGSNWGNLGHPGGYSSYDYAAAIAENRMVEREKYSEAKLLASFVESSAAYYTATPGNLSTTKYTNTQALSVTPLFGNGSATNFYIIRHSNYTDQSTTSYKLNVTTSQGQVTIPQLDGQLSLLGRDSVVSVTDFDVGGVNILYSSAQIFTSKSYGDRKILVVYGAPGTYQELAVSNAGNATILEDGGVKQSTKQNATVLNWKAGGQRNVVSFASGLTLYLLDRNAAYNYWVLKLPNERGLFAPSLNATTVVLQAGYLMRNASVSGTTLNLVGDFNATTPIEIIGGAPANLTKLNINGNSTSFKQDSYGVVTATVQFNAPNITVPSLSSAKWKYIDSLPEIQPTYDDSLWPVANLTSSHNDHAMLRTPVSLFGSDYGFNTGILVFRGSFTANGKESHFFLETQGGTAFGTSVWINSTYMGSFIGNPADENGNKTYPVSKLKANETYVFTILVDEMGLDENYVIGQNEMKNPRGILRYSLGGHSTKDVSWKITGNLGGQQYLEKALGPLNEGGLWAERQGYYLPGTPISNWTSSGGPTEGISKAGVAWYATEIDLDLPSGWDIPISVTFTNTSSPNGAPNSAPAFRVEIFVNGLQSGKYVNNIGPQTSYPVQQGIWNYHGTNYVAMSLWSLEASGAKVGGLALTVNGTIMSGYGDVPMAPLATYAPRAGAY</sequence>
<dbReference type="PANTHER" id="PTHR23421">
    <property type="entry name" value="BETA-GALACTOSIDASE RELATED"/>
    <property type="match status" value="1"/>
</dbReference>
<keyword evidence="4 10" id="KW-0732">Signal</keyword>
<evidence type="ECO:0000256" key="5">
    <source>
        <dbReference type="ARBA" id="ARBA00022801"/>
    </source>
</evidence>
<dbReference type="AlphaFoldDB" id="A0A6A6Q3V2"/>
<dbReference type="InterPro" id="IPR017853">
    <property type="entry name" value="GH"/>
</dbReference>
<evidence type="ECO:0000256" key="1">
    <source>
        <dbReference type="ARBA" id="ARBA00001412"/>
    </source>
</evidence>
<dbReference type="FunFam" id="2.102.20.10:FF:000001">
    <property type="entry name" value="Beta-galactosidase A"/>
    <property type="match status" value="1"/>
</dbReference>
<keyword evidence="13" id="KW-1185">Reference proteome</keyword>
<dbReference type="RefSeq" id="XP_033593278.1">
    <property type="nucleotide sequence ID" value="XM_033738044.1"/>
</dbReference>
<dbReference type="Gene3D" id="3.20.20.80">
    <property type="entry name" value="Glycosidases"/>
    <property type="match status" value="1"/>
</dbReference>
<accession>A0A6A6Q3V2</accession>
<dbReference type="Pfam" id="PF10435">
    <property type="entry name" value="BetaGal_dom2"/>
    <property type="match status" value="1"/>
</dbReference>
<dbReference type="InterPro" id="IPR036833">
    <property type="entry name" value="BetaGal_dom3_sf"/>
</dbReference>
<dbReference type="SUPFAM" id="SSF117100">
    <property type="entry name" value="Beta-galactosidase LacA, domain 3"/>
    <property type="match status" value="1"/>
</dbReference>
<keyword evidence="5 8" id="KW-0378">Hydrolase</keyword>
<dbReference type="InterPro" id="IPR008979">
    <property type="entry name" value="Galactose-bd-like_sf"/>
</dbReference>
<feature type="domain" description="Beta-galactosidase" evidence="11">
    <location>
        <begin position="384"/>
        <end position="562"/>
    </location>
</feature>
<gene>
    <name evidence="12" type="ORF">BDY17DRAFT_343567</name>
</gene>
<feature type="signal peptide" evidence="10">
    <location>
        <begin position="1"/>
        <end position="21"/>
    </location>
</feature>
<evidence type="ECO:0000313" key="13">
    <source>
        <dbReference type="Proteomes" id="UP000799767"/>
    </source>
</evidence>
<dbReference type="InterPro" id="IPR025300">
    <property type="entry name" value="BetaGal_jelly_roll_dom"/>
</dbReference>